<dbReference type="Proteomes" id="UP000813463">
    <property type="component" value="Chromosome 6"/>
</dbReference>
<dbReference type="GeneID" id="110801816"/>
<proteinExistence type="predicted"/>
<sequence length="119" mass="13822">MADFFFKTKKVKVVLQRLPSLYWLRFIQFLKSTKLHLRNCWEALVPTDLSIVVLRSRNICPICREYLLLHENSNTKSTSATRLIVVVDGARICIRILAGFSSILRMCCKFNLRMCCSCC</sequence>
<dbReference type="RefSeq" id="XP_056687779.1">
    <property type="nucleotide sequence ID" value="XM_056831801.1"/>
</dbReference>
<organism evidence="1 2">
    <name type="scientific">Spinacia oleracea</name>
    <name type="common">Spinach</name>
    <dbReference type="NCBI Taxonomy" id="3562"/>
    <lineage>
        <taxon>Eukaryota</taxon>
        <taxon>Viridiplantae</taxon>
        <taxon>Streptophyta</taxon>
        <taxon>Embryophyta</taxon>
        <taxon>Tracheophyta</taxon>
        <taxon>Spermatophyta</taxon>
        <taxon>Magnoliopsida</taxon>
        <taxon>eudicotyledons</taxon>
        <taxon>Gunneridae</taxon>
        <taxon>Pentapetalae</taxon>
        <taxon>Caryophyllales</taxon>
        <taxon>Chenopodiaceae</taxon>
        <taxon>Chenopodioideae</taxon>
        <taxon>Anserineae</taxon>
        <taxon>Spinacia</taxon>
    </lineage>
</organism>
<evidence type="ECO:0000313" key="1">
    <source>
        <dbReference type="Proteomes" id="UP000813463"/>
    </source>
</evidence>
<gene>
    <name evidence="2" type="primary">LOC110801816</name>
</gene>
<evidence type="ECO:0000313" key="2">
    <source>
        <dbReference type="RefSeq" id="XP_056687779.1"/>
    </source>
</evidence>
<accession>A0ABM3QWP9</accession>
<keyword evidence="1" id="KW-1185">Reference proteome</keyword>
<protein>
    <submittedName>
        <fullName evidence="2">Uncharacterized protein</fullName>
    </submittedName>
</protein>
<name>A0ABM3QWP9_SPIOL</name>
<reference evidence="1" key="1">
    <citation type="journal article" date="2021" name="Nat. Commun.">
        <title>Genomic analyses provide insights into spinach domestication and the genetic basis of agronomic traits.</title>
        <authorList>
            <person name="Cai X."/>
            <person name="Sun X."/>
            <person name="Xu C."/>
            <person name="Sun H."/>
            <person name="Wang X."/>
            <person name="Ge C."/>
            <person name="Zhang Z."/>
            <person name="Wang Q."/>
            <person name="Fei Z."/>
            <person name="Jiao C."/>
            <person name="Wang Q."/>
        </authorList>
    </citation>
    <scope>NUCLEOTIDE SEQUENCE [LARGE SCALE GENOMIC DNA]</scope>
    <source>
        <strain evidence="1">cv. Varoflay</strain>
    </source>
</reference>
<reference evidence="2" key="2">
    <citation type="submission" date="2025-08" db="UniProtKB">
        <authorList>
            <consortium name="RefSeq"/>
        </authorList>
    </citation>
    <scope>IDENTIFICATION</scope>
    <source>
        <tissue evidence="2">Leaf</tissue>
    </source>
</reference>